<name>A0A2W7ML58_9BACI</name>
<dbReference type="Proteomes" id="UP000248646">
    <property type="component" value="Unassembled WGS sequence"/>
</dbReference>
<protein>
    <recommendedName>
        <fullName evidence="4">Permease</fullName>
    </recommendedName>
</protein>
<sequence length="122" mass="13427">MSNNYVKNGVITMFLSLFLLILGVRYVLGQELELMNLLAFLAFSLAVGSISGAMLFYKLKIAFYLFSVGLAIGFFDLFRSFIVNTGGFGDLAGILSLFIFTSFGLVIGVIVEAIIYLVKKKK</sequence>
<keyword evidence="1" id="KW-1133">Transmembrane helix</keyword>
<dbReference type="RefSeq" id="WP_146249610.1">
    <property type="nucleotide sequence ID" value="NZ_QKZI01000001.1"/>
</dbReference>
<organism evidence="2 3">
    <name type="scientific">Psychrobacillus insolitus</name>
    <dbReference type="NCBI Taxonomy" id="1461"/>
    <lineage>
        <taxon>Bacteria</taxon>
        <taxon>Bacillati</taxon>
        <taxon>Bacillota</taxon>
        <taxon>Bacilli</taxon>
        <taxon>Bacillales</taxon>
        <taxon>Bacillaceae</taxon>
        <taxon>Psychrobacillus</taxon>
    </lineage>
</organism>
<evidence type="ECO:0000313" key="3">
    <source>
        <dbReference type="Proteomes" id="UP000248646"/>
    </source>
</evidence>
<comment type="caution">
    <text evidence="2">The sequence shown here is derived from an EMBL/GenBank/DDBJ whole genome shotgun (WGS) entry which is preliminary data.</text>
</comment>
<evidence type="ECO:0000256" key="1">
    <source>
        <dbReference type="SAM" id="Phobius"/>
    </source>
</evidence>
<evidence type="ECO:0000313" key="2">
    <source>
        <dbReference type="EMBL" id="PZX07615.1"/>
    </source>
</evidence>
<gene>
    <name evidence="2" type="ORF">C7437_101735</name>
</gene>
<keyword evidence="3" id="KW-1185">Reference proteome</keyword>
<feature type="transmembrane region" description="Helical" evidence="1">
    <location>
        <begin position="34"/>
        <end position="56"/>
    </location>
</feature>
<dbReference type="AlphaFoldDB" id="A0A2W7ML58"/>
<reference evidence="2 3" key="1">
    <citation type="submission" date="2018-06" db="EMBL/GenBank/DDBJ databases">
        <title>Genomic Encyclopedia of Type Strains, Phase IV (KMG-IV): sequencing the most valuable type-strain genomes for metagenomic binning, comparative biology and taxonomic classification.</title>
        <authorList>
            <person name="Goeker M."/>
        </authorList>
    </citation>
    <scope>NUCLEOTIDE SEQUENCE [LARGE SCALE GENOMIC DNA]</scope>
    <source>
        <strain evidence="2 3">DSM 5</strain>
    </source>
</reference>
<keyword evidence="1" id="KW-0472">Membrane</keyword>
<feature type="transmembrane region" description="Helical" evidence="1">
    <location>
        <begin position="9"/>
        <end position="28"/>
    </location>
</feature>
<feature type="transmembrane region" description="Helical" evidence="1">
    <location>
        <begin position="94"/>
        <end position="118"/>
    </location>
</feature>
<dbReference type="EMBL" id="QKZI01000001">
    <property type="protein sequence ID" value="PZX07615.1"/>
    <property type="molecule type" value="Genomic_DNA"/>
</dbReference>
<accession>A0A2W7ML58</accession>
<feature type="transmembrane region" description="Helical" evidence="1">
    <location>
        <begin position="63"/>
        <end position="82"/>
    </location>
</feature>
<keyword evidence="1" id="KW-0812">Transmembrane</keyword>
<proteinExistence type="predicted"/>
<evidence type="ECO:0008006" key="4">
    <source>
        <dbReference type="Google" id="ProtNLM"/>
    </source>
</evidence>
<dbReference type="OrthoDB" id="2968236at2"/>